<accession>A0AAW3A2K3</accession>
<organism evidence="2 3">
    <name type="scientific">Leishmania utingensis</name>
    <dbReference type="NCBI Taxonomy" id="653362"/>
    <lineage>
        <taxon>Eukaryota</taxon>
        <taxon>Discoba</taxon>
        <taxon>Euglenozoa</taxon>
        <taxon>Kinetoplastea</taxon>
        <taxon>Metakinetoplastina</taxon>
        <taxon>Trypanosomatida</taxon>
        <taxon>Trypanosomatidae</taxon>
        <taxon>Leishmaniinae</taxon>
        <taxon>Leishmania</taxon>
    </lineage>
</organism>
<dbReference type="AlphaFoldDB" id="A0AAW3A2K3"/>
<sequence>MNPFTYSSVLCASALDSSDAPVTQCIFGGPPTAGDCRSARELHALHIQQLLRRTSSMVFDSAFSDCLRTPVALRSVTTPAPSVKQQSQQQKVGHHLPSPTAGYPTHMQPQSFSYAHHRQEWPGNIWAGPSNGAKMSEPQLETANGPKVYTGAIKVCGPHGTDWHLPERRATGEVSVLALQGVEEESTGNE</sequence>
<gene>
    <name evidence="2" type="ORF">Q4I30_006381</name>
</gene>
<comment type="caution">
    <text evidence="2">The sequence shown here is derived from an EMBL/GenBank/DDBJ whole genome shotgun (WGS) entry which is preliminary data.</text>
</comment>
<dbReference type="EMBL" id="JBAMZL010000033">
    <property type="protein sequence ID" value="KAL0498628.1"/>
    <property type="molecule type" value="Genomic_DNA"/>
</dbReference>
<proteinExistence type="predicted"/>
<feature type="compositionally biased region" description="Low complexity" evidence="1">
    <location>
        <begin position="82"/>
        <end position="91"/>
    </location>
</feature>
<evidence type="ECO:0000313" key="3">
    <source>
        <dbReference type="Proteomes" id="UP001482455"/>
    </source>
</evidence>
<feature type="region of interest" description="Disordered" evidence="1">
    <location>
        <begin position="78"/>
        <end position="105"/>
    </location>
</feature>
<dbReference type="Proteomes" id="UP001482455">
    <property type="component" value="Unassembled WGS sequence"/>
</dbReference>
<keyword evidence="3" id="KW-1185">Reference proteome</keyword>
<reference evidence="2 3" key="1">
    <citation type="submission" date="2024-02" db="EMBL/GenBank/DDBJ databases">
        <title>FIRST GENOME SEQUENCES OF Leishmania (Viannia) shawi, Leishmania (Viannia) lindenbergi AND Leishmania (Viannia) utingensis.</title>
        <authorList>
            <person name="Resadore F."/>
            <person name="Custodio M.G.F."/>
            <person name="Boite M.C."/>
            <person name="Cupolillo E."/>
            <person name="Ferreira G.E.M."/>
        </authorList>
    </citation>
    <scope>NUCLEOTIDE SEQUENCE [LARGE SCALE GENOMIC DNA]</scope>
    <source>
        <strain evidence="2 3">ITUB/BR/1977/M4964</strain>
    </source>
</reference>
<evidence type="ECO:0000313" key="2">
    <source>
        <dbReference type="EMBL" id="KAL0498628.1"/>
    </source>
</evidence>
<name>A0AAW3A2K3_9TRYP</name>
<protein>
    <submittedName>
        <fullName evidence="2">Uncharacterized protein</fullName>
    </submittedName>
</protein>
<evidence type="ECO:0000256" key="1">
    <source>
        <dbReference type="SAM" id="MobiDB-lite"/>
    </source>
</evidence>